<dbReference type="PANTHER" id="PTHR46082">
    <property type="entry name" value="ATP/GTP-BINDING PROTEIN-RELATED"/>
    <property type="match status" value="1"/>
</dbReference>
<dbReference type="OrthoDB" id="4120225at2759"/>
<evidence type="ECO:0000313" key="2">
    <source>
        <dbReference type="Proteomes" id="UP000053617"/>
    </source>
</evidence>
<dbReference type="InterPro" id="IPR035994">
    <property type="entry name" value="Nucleoside_phosphorylase_sf"/>
</dbReference>
<dbReference type="SUPFAM" id="SSF53167">
    <property type="entry name" value="Purine and uridine phosphorylases"/>
    <property type="match status" value="1"/>
</dbReference>
<evidence type="ECO:0008006" key="3">
    <source>
        <dbReference type="Google" id="ProtNLM"/>
    </source>
</evidence>
<dbReference type="Gene3D" id="3.40.50.1580">
    <property type="entry name" value="Nucleoside phosphorylase domain"/>
    <property type="match status" value="1"/>
</dbReference>
<dbReference type="HOGENOM" id="CLU_000288_34_12_1"/>
<dbReference type="InterPro" id="IPR053137">
    <property type="entry name" value="NLR-like"/>
</dbReference>
<accession>A0A0D2GMH3</accession>
<sequence length="135" mass="14795">MLDGEHEQYTRQVPHDNNSYVLGQIHSHNVVIACLLAEVYGTLSAATVANNMLRMFPAIRFGLMVGIGRGIPCSNEGVDIRLGDVMVSQPDGTHSGVVQYDLRKNLGDSVFERKDVLRPPSTLPLTAIANLQSRH</sequence>
<dbReference type="GO" id="GO:0009116">
    <property type="term" value="P:nucleoside metabolic process"/>
    <property type="evidence" value="ECO:0007669"/>
    <property type="project" value="InterPro"/>
</dbReference>
<dbReference type="STRING" id="1442369.A0A0D2GMH3"/>
<dbReference type="GO" id="GO:0003824">
    <property type="term" value="F:catalytic activity"/>
    <property type="evidence" value="ECO:0007669"/>
    <property type="project" value="InterPro"/>
</dbReference>
<evidence type="ECO:0000313" key="1">
    <source>
        <dbReference type="EMBL" id="KIW99547.1"/>
    </source>
</evidence>
<keyword evidence="2" id="KW-1185">Reference proteome</keyword>
<gene>
    <name evidence="1" type="ORF">Z518_11286</name>
</gene>
<protein>
    <recommendedName>
        <fullName evidence="3">Nucleoside phosphorylase domain-containing protein</fullName>
    </recommendedName>
</protein>
<name>A0A0D2GMH3_9EURO</name>
<dbReference type="Proteomes" id="UP000053617">
    <property type="component" value="Unassembled WGS sequence"/>
</dbReference>
<organism evidence="1 2">
    <name type="scientific">Rhinocladiella mackenziei CBS 650.93</name>
    <dbReference type="NCBI Taxonomy" id="1442369"/>
    <lineage>
        <taxon>Eukaryota</taxon>
        <taxon>Fungi</taxon>
        <taxon>Dikarya</taxon>
        <taxon>Ascomycota</taxon>
        <taxon>Pezizomycotina</taxon>
        <taxon>Eurotiomycetes</taxon>
        <taxon>Chaetothyriomycetidae</taxon>
        <taxon>Chaetothyriales</taxon>
        <taxon>Herpotrichiellaceae</taxon>
        <taxon>Rhinocladiella</taxon>
    </lineage>
</organism>
<dbReference type="GeneID" id="25299357"/>
<dbReference type="RefSeq" id="XP_013266684.1">
    <property type="nucleotide sequence ID" value="XM_013411230.1"/>
</dbReference>
<dbReference type="EMBL" id="KN847486">
    <property type="protein sequence ID" value="KIW99547.1"/>
    <property type="molecule type" value="Genomic_DNA"/>
</dbReference>
<dbReference type="AlphaFoldDB" id="A0A0D2GMH3"/>
<dbReference type="PANTHER" id="PTHR46082:SF11">
    <property type="entry name" value="AAA+ ATPASE DOMAIN-CONTAINING PROTEIN-RELATED"/>
    <property type="match status" value="1"/>
</dbReference>
<proteinExistence type="predicted"/>
<dbReference type="VEuPathDB" id="FungiDB:Z518_11286"/>
<reference evidence="1 2" key="1">
    <citation type="submission" date="2015-01" db="EMBL/GenBank/DDBJ databases">
        <title>The Genome Sequence of Rhinocladiella mackenzie CBS 650.93.</title>
        <authorList>
            <consortium name="The Broad Institute Genomics Platform"/>
            <person name="Cuomo C."/>
            <person name="de Hoog S."/>
            <person name="Gorbushina A."/>
            <person name="Stielow B."/>
            <person name="Teixiera M."/>
            <person name="Abouelleil A."/>
            <person name="Chapman S.B."/>
            <person name="Priest M."/>
            <person name="Young S.K."/>
            <person name="Wortman J."/>
            <person name="Nusbaum C."/>
            <person name="Birren B."/>
        </authorList>
    </citation>
    <scope>NUCLEOTIDE SEQUENCE [LARGE SCALE GENOMIC DNA]</scope>
    <source>
        <strain evidence="1 2">CBS 650.93</strain>
    </source>
</reference>